<feature type="transmembrane region" description="Helical" evidence="1">
    <location>
        <begin position="135"/>
        <end position="152"/>
    </location>
</feature>
<feature type="transmembrane region" description="Helical" evidence="1">
    <location>
        <begin position="158"/>
        <end position="180"/>
    </location>
</feature>
<organism evidence="2 3">
    <name type="scientific">Salinicola lusitanus</name>
    <dbReference type="NCBI Taxonomy" id="1949085"/>
    <lineage>
        <taxon>Bacteria</taxon>
        <taxon>Pseudomonadati</taxon>
        <taxon>Pseudomonadota</taxon>
        <taxon>Gammaproteobacteria</taxon>
        <taxon>Oceanospirillales</taxon>
        <taxon>Halomonadaceae</taxon>
        <taxon>Salinicola</taxon>
    </lineage>
</organism>
<dbReference type="PANTHER" id="PTHR10361:SF28">
    <property type="entry name" value="P3 PROTEIN-RELATED"/>
    <property type="match status" value="1"/>
</dbReference>
<evidence type="ECO:0000256" key="1">
    <source>
        <dbReference type="SAM" id="Phobius"/>
    </source>
</evidence>
<feature type="transmembrane region" description="Helical" evidence="1">
    <location>
        <begin position="218"/>
        <end position="241"/>
    </location>
</feature>
<feature type="transmembrane region" description="Helical" evidence="1">
    <location>
        <begin position="281"/>
        <end position="304"/>
    </location>
</feature>
<dbReference type="EMBL" id="CP151919">
    <property type="protein sequence ID" value="XAD55017.1"/>
    <property type="molecule type" value="Genomic_DNA"/>
</dbReference>
<protein>
    <submittedName>
        <fullName evidence="2">Bile acid:sodium symporter family protein</fullName>
    </submittedName>
</protein>
<dbReference type="PANTHER" id="PTHR10361">
    <property type="entry name" value="SODIUM-BILE ACID COTRANSPORTER"/>
    <property type="match status" value="1"/>
</dbReference>
<evidence type="ECO:0000313" key="2">
    <source>
        <dbReference type="EMBL" id="XAD55017.1"/>
    </source>
</evidence>
<keyword evidence="1" id="KW-1133">Transmembrane helix</keyword>
<feature type="transmembrane region" description="Helical" evidence="1">
    <location>
        <begin position="192"/>
        <end position="212"/>
    </location>
</feature>
<dbReference type="Gene3D" id="1.20.1530.20">
    <property type="match status" value="1"/>
</dbReference>
<accession>A0ABZ3CV15</accession>
<name>A0ABZ3CV15_9GAMM</name>
<evidence type="ECO:0000313" key="3">
    <source>
        <dbReference type="Proteomes" id="UP001453229"/>
    </source>
</evidence>
<dbReference type="InterPro" id="IPR004710">
    <property type="entry name" value="Bilac:Na_transpt"/>
</dbReference>
<keyword evidence="1" id="KW-0472">Membrane</keyword>
<proteinExistence type="predicted"/>
<sequence>MSRLISFVESNLVWFVILVAGLGLIIPETGKFFEPSIGPLLALLMLIISLTFDAHDVRLVLRKPSRQFLALGLVYGPMSIAGLLTGRLFFGSGPLAAGQTLLGTLPTDVSSPLLVLMARGNVALAAVFNAANTALSPFIVPFLFLSLTGIQLEVPLGSIVLELVLIVLIPTVLGVSFRTGFPKFFARHDSTYAGLGSIVYLLILLAVVGPNAETIIGYGWYAFVIAGAALCLNLIGYLVGMAARLLTTDRKEVITYLFTVSKKEFSIAAAFVAASGLPSEIAIPAAFFAVIQMITSPIAAKILARG</sequence>
<gene>
    <name evidence="2" type="ORF">AAGT95_03290</name>
</gene>
<keyword evidence="1" id="KW-0812">Transmembrane</keyword>
<dbReference type="InterPro" id="IPR016833">
    <property type="entry name" value="Put_Na-Bile_cotransptr"/>
</dbReference>
<dbReference type="RefSeq" id="WP_342595538.1">
    <property type="nucleotide sequence ID" value="NZ_CP151919.1"/>
</dbReference>
<dbReference type="Pfam" id="PF13593">
    <property type="entry name" value="SBF_like"/>
    <property type="match status" value="1"/>
</dbReference>
<feature type="transmembrane region" description="Helical" evidence="1">
    <location>
        <begin position="12"/>
        <end position="30"/>
    </location>
</feature>
<reference evidence="2 3" key="1">
    <citation type="submission" date="2024-04" db="EMBL/GenBank/DDBJ databases">
        <title>Salinicola lusitanus LLJ914,a marine bacterium isolated from the Okinawa Trough.</title>
        <authorList>
            <person name="Li J."/>
        </authorList>
    </citation>
    <scope>NUCLEOTIDE SEQUENCE [LARGE SCALE GENOMIC DNA]</scope>
    <source>
        <strain evidence="2 3">LLJ914</strain>
    </source>
</reference>
<feature type="transmembrane region" description="Helical" evidence="1">
    <location>
        <begin position="68"/>
        <end position="89"/>
    </location>
</feature>
<feature type="transmembrane region" description="Helical" evidence="1">
    <location>
        <begin position="36"/>
        <end position="56"/>
    </location>
</feature>
<dbReference type="InterPro" id="IPR038770">
    <property type="entry name" value="Na+/solute_symporter_sf"/>
</dbReference>
<keyword evidence="3" id="KW-1185">Reference proteome</keyword>
<dbReference type="Proteomes" id="UP001453229">
    <property type="component" value="Chromosome"/>
</dbReference>